<dbReference type="CDD" id="cd01107">
    <property type="entry name" value="HTH_BmrR"/>
    <property type="match status" value="1"/>
</dbReference>
<keyword evidence="4" id="KW-1185">Reference proteome</keyword>
<feature type="domain" description="HTH merR-type" evidence="2">
    <location>
        <begin position="5"/>
        <end position="75"/>
    </location>
</feature>
<dbReference type="Pfam" id="PF13411">
    <property type="entry name" value="MerR_1"/>
    <property type="match status" value="1"/>
</dbReference>
<organism evidence="3 4">
    <name type="scientific">Microbacterium psychrotolerans</name>
    <dbReference type="NCBI Taxonomy" id="3068321"/>
    <lineage>
        <taxon>Bacteria</taxon>
        <taxon>Bacillati</taxon>
        <taxon>Actinomycetota</taxon>
        <taxon>Actinomycetes</taxon>
        <taxon>Micrococcales</taxon>
        <taxon>Microbacteriaceae</taxon>
        <taxon>Microbacterium</taxon>
    </lineage>
</organism>
<dbReference type="SMART" id="SM00422">
    <property type="entry name" value="HTH_MERR"/>
    <property type="match status" value="1"/>
</dbReference>
<dbReference type="EMBL" id="JAVFWO010000006">
    <property type="protein sequence ID" value="MDQ7880042.1"/>
    <property type="molecule type" value="Genomic_DNA"/>
</dbReference>
<dbReference type="InterPro" id="IPR000551">
    <property type="entry name" value="MerR-type_HTH_dom"/>
</dbReference>
<dbReference type="SUPFAM" id="SSF55136">
    <property type="entry name" value="Probable bacterial effector-binding domain"/>
    <property type="match status" value="1"/>
</dbReference>
<dbReference type="Gene3D" id="3.20.80.10">
    <property type="entry name" value="Regulatory factor, effector binding domain"/>
    <property type="match status" value="1"/>
</dbReference>
<sequence length="279" mass="30331">MGSTMYTIGEFAAFGRVSVRMLRHYDAIGLLQPVRVDGRSGYRYYGADQLRDLLRIVELRQLGCGLDDIAVVLGADDEREALHALLVRRGAELEASVAVDTARIALIGERLRALEGDVDTMSAPIEYRPIDPVTVYAVEGRAPGAGPENVSPVIDPLLGRLTGALRAAGRDLIEPGIFWYEDVEGSEELGVHVSFTADDVPQPGEGYDVVELPAVPLAAVVTHRGDMPSIGESYSLLMNGLIDDGYRMVGPCREVYLVAEPDIPQSDWITELQVPVEKD</sequence>
<dbReference type="InterPro" id="IPR011256">
    <property type="entry name" value="Reg_factor_effector_dom_sf"/>
</dbReference>
<dbReference type="Proteomes" id="UP001235133">
    <property type="component" value="Unassembled WGS sequence"/>
</dbReference>
<dbReference type="PANTHER" id="PTHR30204:SF97">
    <property type="entry name" value="MERR FAMILY REGULATORY PROTEIN"/>
    <property type="match status" value="1"/>
</dbReference>
<evidence type="ECO:0000313" key="3">
    <source>
        <dbReference type="EMBL" id="MDQ7880042.1"/>
    </source>
</evidence>
<dbReference type="SUPFAM" id="SSF46955">
    <property type="entry name" value="Putative DNA-binding domain"/>
    <property type="match status" value="1"/>
</dbReference>
<name>A0ABU0Z628_9MICO</name>
<dbReference type="PROSITE" id="PS50937">
    <property type="entry name" value="HTH_MERR_2"/>
    <property type="match status" value="1"/>
</dbReference>
<dbReference type="SMART" id="SM00871">
    <property type="entry name" value="AraC_E_bind"/>
    <property type="match status" value="1"/>
</dbReference>
<reference evidence="3 4" key="1">
    <citation type="submission" date="2023-08" db="EMBL/GenBank/DDBJ databases">
        <title>Microbacterium psychrotolerans sp. nov., a psychrotolerant bacterium isolated from soil in Heilongjiang Province, China.</title>
        <authorList>
            <person name="An P."/>
            <person name="Zhao D."/>
            <person name="Xiang H."/>
        </authorList>
    </citation>
    <scope>NUCLEOTIDE SEQUENCE [LARGE SCALE GENOMIC DNA]</scope>
    <source>
        <strain evidence="3 4">QXD-8</strain>
    </source>
</reference>
<comment type="caution">
    <text evidence="3">The sequence shown here is derived from an EMBL/GenBank/DDBJ whole genome shotgun (WGS) entry which is preliminary data.</text>
</comment>
<evidence type="ECO:0000259" key="2">
    <source>
        <dbReference type="PROSITE" id="PS50937"/>
    </source>
</evidence>
<protein>
    <submittedName>
        <fullName evidence="3">MerR family transcriptional regulator</fullName>
    </submittedName>
</protein>
<dbReference type="InterPro" id="IPR047057">
    <property type="entry name" value="MerR_fam"/>
</dbReference>
<evidence type="ECO:0000256" key="1">
    <source>
        <dbReference type="ARBA" id="ARBA00023125"/>
    </source>
</evidence>
<dbReference type="Pfam" id="PF06445">
    <property type="entry name" value="GyrI-like"/>
    <property type="match status" value="1"/>
</dbReference>
<proteinExistence type="predicted"/>
<gene>
    <name evidence="3" type="ORF">Q9R08_18780</name>
</gene>
<dbReference type="InterPro" id="IPR029442">
    <property type="entry name" value="GyrI-like"/>
</dbReference>
<dbReference type="InterPro" id="IPR009061">
    <property type="entry name" value="DNA-bd_dom_put_sf"/>
</dbReference>
<evidence type="ECO:0000313" key="4">
    <source>
        <dbReference type="Proteomes" id="UP001235133"/>
    </source>
</evidence>
<dbReference type="PANTHER" id="PTHR30204">
    <property type="entry name" value="REDOX-CYCLING DRUG-SENSING TRANSCRIPTIONAL ACTIVATOR SOXR"/>
    <property type="match status" value="1"/>
</dbReference>
<accession>A0ABU0Z628</accession>
<dbReference type="RefSeq" id="WP_308869699.1">
    <property type="nucleotide sequence ID" value="NZ_JAVFWO010000006.1"/>
</dbReference>
<dbReference type="InterPro" id="IPR010499">
    <property type="entry name" value="AraC_E-bd"/>
</dbReference>
<dbReference type="Gene3D" id="1.10.1660.10">
    <property type="match status" value="1"/>
</dbReference>
<keyword evidence="1" id="KW-0238">DNA-binding</keyword>